<dbReference type="EMBL" id="CAEZUK010000229">
    <property type="protein sequence ID" value="CAB4608735.1"/>
    <property type="molecule type" value="Genomic_DNA"/>
</dbReference>
<dbReference type="CDD" id="cd02972">
    <property type="entry name" value="DsbA_family"/>
    <property type="match status" value="1"/>
</dbReference>
<proteinExistence type="predicted"/>
<dbReference type="AlphaFoldDB" id="A0A6J6HBS1"/>
<dbReference type="InterPro" id="IPR053977">
    <property type="entry name" value="Rv2466c-like"/>
</dbReference>
<sequence length="216" mass="24330">MTDLEFFFDPVCPWAWITSRWVVEVQSLRNYEVRWRFISLKLINATNTADWYGDQYKRWHAMGHEALRVSVAIEGSFGNERVGDFYTAIGTQTHNMKRRDDFAASSESFISESLAAANFSEAEIKSLIGSAFDESFDERIASDTDLAFSRTGKDVGTPILTFRPGQENEGSFFGPVISRIPRGPEALKLWDAVEVVATIPGVSELKRTLRASPVFD</sequence>
<gene>
    <name evidence="1" type="ORF">UFOPK1820_01212</name>
</gene>
<name>A0A6J6HBS1_9ZZZZ</name>
<dbReference type="InterPro" id="IPR036249">
    <property type="entry name" value="Thioredoxin-like_sf"/>
</dbReference>
<accession>A0A6J6HBS1</accession>
<dbReference type="Pfam" id="PF22234">
    <property type="entry name" value="Rv2466c-like"/>
    <property type="match status" value="1"/>
</dbReference>
<reference evidence="1" key="1">
    <citation type="submission" date="2020-05" db="EMBL/GenBank/DDBJ databases">
        <authorList>
            <person name="Chiriac C."/>
            <person name="Salcher M."/>
            <person name="Ghai R."/>
            <person name="Kavagutti S V."/>
        </authorList>
    </citation>
    <scope>NUCLEOTIDE SEQUENCE</scope>
</reference>
<dbReference type="Gene3D" id="3.40.30.10">
    <property type="entry name" value="Glutaredoxin"/>
    <property type="match status" value="1"/>
</dbReference>
<organism evidence="1">
    <name type="scientific">freshwater metagenome</name>
    <dbReference type="NCBI Taxonomy" id="449393"/>
    <lineage>
        <taxon>unclassified sequences</taxon>
        <taxon>metagenomes</taxon>
        <taxon>ecological metagenomes</taxon>
    </lineage>
</organism>
<protein>
    <submittedName>
        <fullName evidence="1">Unannotated protein</fullName>
    </submittedName>
</protein>
<evidence type="ECO:0000313" key="1">
    <source>
        <dbReference type="EMBL" id="CAB4608735.1"/>
    </source>
</evidence>
<dbReference type="SUPFAM" id="SSF52833">
    <property type="entry name" value="Thioredoxin-like"/>
    <property type="match status" value="1"/>
</dbReference>